<keyword evidence="1" id="KW-1133">Transmembrane helix</keyword>
<evidence type="ECO:0000256" key="1">
    <source>
        <dbReference type="SAM" id="Phobius"/>
    </source>
</evidence>
<protein>
    <submittedName>
        <fullName evidence="2">Uncharacterized protein</fullName>
    </submittedName>
</protein>
<name>A0A0S2HVU2_9BACT</name>
<keyword evidence="1" id="KW-0472">Membrane</keyword>
<dbReference type="EMBL" id="CP013118">
    <property type="protein sequence ID" value="ALO14169.1"/>
    <property type="molecule type" value="Genomic_DNA"/>
</dbReference>
<accession>A0A0S2HVU2</accession>
<sequence>MLILKVFLVSIGLMAIVFAALGIKILVNKNGEFPNTHIGGNKEMIKRGIYCAQTWDKIEQKNARKGLLKKLKPDPDFLVSK</sequence>
<proteinExistence type="predicted"/>
<keyword evidence="3" id="KW-1185">Reference proteome</keyword>
<evidence type="ECO:0000313" key="2">
    <source>
        <dbReference type="EMBL" id="ALO14169.1"/>
    </source>
</evidence>
<dbReference type="Proteomes" id="UP000064893">
    <property type="component" value="Chromosome"/>
</dbReference>
<dbReference type="AlphaFoldDB" id="A0A0S2HVU2"/>
<evidence type="ECO:0000313" key="3">
    <source>
        <dbReference type="Proteomes" id="UP000064893"/>
    </source>
</evidence>
<keyword evidence="1" id="KW-0812">Transmembrane</keyword>
<feature type="transmembrane region" description="Helical" evidence="1">
    <location>
        <begin position="6"/>
        <end position="27"/>
    </location>
</feature>
<dbReference type="STRING" id="1307839.L21SP5_00493"/>
<gene>
    <name evidence="2" type="ORF">L21SP5_00493</name>
</gene>
<dbReference type="RefSeq" id="WP_205627968.1">
    <property type="nucleotide sequence ID" value="NZ_CP013118.1"/>
</dbReference>
<organism evidence="2 3">
    <name type="scientific">Salinivirga cyanobacteriivorans</name>
    <dbReference type="NCBI Taxonomy" id="1307839"/>
    <lineage>
        <taxon>Bacteria</taxon>
        <taxon>Pseudomonadati</taxon>
        <taxon>Bacteroidota</taxon>
        <taxon>Bacteroidia</taxon>
        <taxon>Bacteroidales</taxon>
        <taxon>Salinivirgaceae</taxon>
        <taxon>Salinivirga</taxon>
    </lineage>
</organism>
<dbReference type="KEGG" id="blq:L21SP5_00493"/>
<reference evidence="2 3" key="1">
    <citation type="submission" date="2015-11" db="EMBL/GenBank/DDBJ databases">
        <title>Description and complete genome sequence of a novel strain predominating in hypersaline microbial mats and representing a new family of the Bacteriodetes phylum.</title>
        <authorList>
            <person name="Spring S."/>
            <person name="Bunk B."/>
            <person name="Sproer C."/>
            <person name="Klenk H.-P."/>
        </authorList>
    </citation>
    <scope>NUCLEOTIDE SEQUENCE [LARGE SCALE GENOMIC DNA]</scope>
    <source>
        <strain evidence="2 3">L21-Spi-D4</strain>
    </source>
</reference>